<gene>
    <name evidence="2" type="ORF">EWM64_g10609</name>
</gene>
<evidence type="ECO:0000313" key="3">
    <source>
        <dbReference type="Proteomes" id="UP000298061"/>
    </source>
</evidence>
<organism evidence="2 3">
    <name type="scientific">Hericium alpestre</name>
    <dbReference type="NCBI Taxonomy" id="135208"/>
    <lineage>
        <taxon>Eukaryota</taxon>
        <taxon>Fungi</taxon>
        <taxon>Dikarya</taxon>
        <taxon>Basidiomycota</taxon>
        <taxon>Agaricomycotina</taxon>
        <taxon>Agaricomycetes</taxon>
        <taxon>Russulales</taxon>
        <taxon>Hericiaceae</taxon>
        <taxon>Hericium</taxon>
    </lineage>
</organism>
<dbReference type="OrthoDB" id="420564at2759"/>
<dbReference type="AlphaFoldDB" id="A0A4Y9ZHV1"/>
<feature type="region of interest" description="Disordered" evidence="1">
    <location>
        <begin position="1"/>
        <end position="30"/>
    </location>
</feature>
<evidence type="ECO:0000256" key="1">
    <source>
        <dbReference type="SAM" id="MobiDB-lite"/>
    </source>
</evidence>
<comment type="caution">
    <text evidence="2">The sequence shown here is derived from an EMBL/GenBank/DDBJ whole genome shotgun (WGS) entry which is preliminary data.</text>
</comment>
<sequence length="396" mass="43627">MSGPESSVANTSSKRGGKSGKRNRGRGRNWIQHSGKELIFSASRKERLAPYNLPHDHDIGDGLLASSPTETLLPPHVGTMLAEGGIRNVEYIGSYDWADSEEPTIIVPGSPPQWVERDVPFQLSPDEGVRIVDHNTLKLPLFPLLPLLTAVDTIGKDVDWPCIDFVSDRTNLRKLYKWIERGDNVRDFRIDFELVGERTVFLNRWEPGDRDVAGNERADVPLSTSSDDSLRNALNTLSISAAAPIEDKTSHLKLPAHGLRVVRGGSEVPQESVVELMTRSTISMQLDTSIIIPPIYLSQASHLHIGIHTQGQFSQIHKISTMHKSDSISGGEKQMDGDFQKLGMVLKNIQEIAIAHKDKSLSLVCRGGELGVYERASCQSCLPDDSDLEAVCNTIS</sequence>
<name>A0A4Y9ZHV1_9AGAM</name>
<keyword evidence="3" id="KW-1185">Reference proteome</keyword>
<dbReference type="STRING" id="135208.A0A4Y9ZHV1"/>
<proteinExistence type="predicted"/>
<protein>
    <submittedName>
        <fullName evidence="2">Uncharacterized protein</fullName>
    </submittedName>
</protein>
<feature type="compositionally biased region" description="Basic residues" evidence="1">
    <location>
        <begin position="15"/>
        <end position="27"/>
    </location>
</feature>
<feature type="compositionally biased region" description="Polar residues" evidence="1">
    <location>
        <begin position="1"/>
        <end position="11"/>
    </location>
</feature>
<dbReference type="Proteomes" id="UP000298061">
    <property type="component" value="Unassembled WGS sequence"/>
</dbReference>
<dbReference type="PANTHER" id="PTHR35179:SF2">
    <property type="entry name" value="START DOMAIN-CONTAINING PROTEIN"/>
    <property type="match status" value="1"/>
</dbReference>
<reference evidence="2 3" key="1">
    <citation type="submission" date="2019-02" db="EMBL/GenBank/DDBJ databases">
        <title>Genome sequencing of the rare red list fungi Hericium alpestre (H. flagellum).</title>
        <authorList>
            <person name="Buettner E."/>
            <person name="Kellner H."/>
        </authorList>
    </citation>
    <scope>NUCLEOTIDE SEQUENCE [LARGE SCALE GENOMIC DNA]</scope>
    <source>
        <strain evidence="2 3">DSM 108284</strain>
    </source>
</reference>
<dbReference type="PANTHER" id="PTHR35179">
    <property type="entry name" value="PROTEIN CBG02620"/>
    <property type="match status" value="1"/>
</dbReference>
<accession>A0A4Y9ZHV1</accession>
<evidence type="ECO:0000313" key="2">
    <source>
        <dbReference type="EMBL" id="TFY73403.1"/>
    </source>
</evidence>
<dbReference type="EMBL" id="SFCI01002901">
    <property type="protein sequence ID" value="TFY73403.1"/>
    <property type="molecule type" value="Genomic_DNA"/>
</dbReference>